<dbReference type="AlphaFoldDB" id="A0AAU9QJ03"/>
<evidence type="ECO:0000313" key="2">
    <source>
        <dbReference type="Proteomes" id="UP001295462"/>
    </source>
</evidence>
<proteinExistence type="predicted"/>
<evidence type="ECO:0000313" key="1">
    <source>
        <dbReference type="EMBL" id="CAH1573539.1"/>
    </source>
</evidence>
<name>A0AAU9QJ03_9VIBR</name>
<sequence length="64" mass="7259">MSLKNTPLNHVDKLLALFLEEKCDALNTSIHRQSILEKTGCDWRSCLAPIYAVFIARSRGYLHG</sequence>
<gene>
    <name evidence="1" type="ORF">THF1A12_120122</name>
</gene>
<reference evidence="1" key="1">
    <citation type="submission" date="2022-01" db="EMBL/GenBank/DDBJ databases">
        <authorList>
            <person name="Lagorce A."/>
        </authorList>
    </citation>
    <scope>NUCLEOTIDE SEQUENCE</scope>
    <source>
        <strain evidence="1">Th15_F1_A12</strain>
    </source>
</reference>
<dbReference type="Proteomes" id="UP001295462">
    <property type="component" value="Unassembled WGS sequence"/>
</dbReference>
<protein>
    <submittedName>
        <fullName evidence="1">Uncharacterized protein</fullName>
    </submittedName>
</protein>
<dbReference type="EMBL" id="CAKMUD010000024">
    <property type="protein sequence ID" value="CAH1573539.1"/>
    <property type="molecule type" value="Genomic_DNA"/>
</dbReference>
<comment type="caution">
    <text evidence="1">The sequence shown here is derived from an EMBL/GenBank/DDBJ whole genome shotgun (WGS) entry which is preliminary data.</text>
</comment>
<organism evidence="1 2">
    <name type="scientific">Vibrio jasicida</name>
    <dbReference type="NCBI Taxonomy" id="766224"/>
    <lineage>
        <taxon>Bacteria</taxon>
        <taxon>Pseudomonadati</taxon>
        <taxon>Pseudomonadota</taxon>
        <taxon>Gammaproteobacteria</taxon>
        <taxon>Vibrionales</taxon>
        <taxon>Vibrionaceae</taxon>
        <taxon>Vibrio</taxon>
    </lineage>
</organism>
<accession>A0AAU9QJ03</accession>